<reference evidence="1" key="1">
    <citation type="journal article" date="2021" name="Environ. Microbiol.">
        <title>Gene family expansions and transcriptome signatures uncover fungal adaptations to wood decay.</title>
        <authorList>
            <person name="Hage H."/>
            <person name="Miyauchi S."/>
            <person name="Viragh M."/>
            <person name="Drula E."/>
            <person name="Min B."/>
            <person name="Chaduli D."/>
            <person name="Navarro D."/>
            <person name="Favel A."/>
            <person name="Norest M."/>
            <person name="Lesage-Meessen L."/>
            <person name="Balint B."/>
            <person name="Merenyi Z."/>
            <person name="de Eugenio L."/>
            <person name="Morin E."/>
            <person name="Martinez A.T."/>
            <person name="Baldrian P."/>
            <person name="Stursova M."/>
            <person name="Martinez M.J."/>
            <person name="Novotny C."/>
            <person name="Magnuson J.K."/>
            <person name="Spatafora J.W."/>
            <person name="Maurice S."/>
            <person name="Pangilinan J."/>
            <person name="Andreopoulos W."/>
            <person name="LaButti K."/>
            <person name="Hundley H."/>
            <person name="Na H."/>
            <person name="Kuo A."/>
            <person name="Barry K."/>
            <person name="Lipzen A."/>
            <person name="Henrissat B."/>
            <person name="Riley R."/>
            <person name="Ahrendt S."/>
            <person name="Nagy L.G."/>
            <person name="Grigoriev I.V."/>
            <person name="Martin F."/>
            <person name="Rosso M.N."/>
        </authorList>
    </citation>
    <scope>NUCLEOTIDE SEQUENCE</scope>
    <source>
        <strain evidence="1">CBS 384.51</strain>
    </source>
</reference>
<protein>
    <submittedName>
        <fullName evidence="1">Uncharacterized protein</fullName>
    </submittedName>
</protein>
<name>A0ACB8U840_9APHY</name>
<comment type="caution">
    <text evidence="1">The sequence shown here is derived from an EMBL/GenBank/DDBJ whole genome shotgun (WGS) entry which is preliminary data.</text>
</comment>
<keyword evidence="2" id="KW-1185">Reference proteome</keyword>
<gene>
    <name evidence="1" type="ORF">BDY19DRAFT_717758</name>
</gene>
<organism evidence="1 2">
    <name type="scientific">Irpex rosettiformis</name>
    <dbReference type="NCBI Taxonomy" id="378272"/>
    <lineage>
        <taxon>Eukaryota</taxon>
        <taxon>Fungi</taxon>
        <taxon>Dikarya</taxon>
        <taxon>Basidiomycota</taxon>
        <taxon>Agaricomycotina</taxon>
        <taxon>Agaricomycetes</taxon>
        <taxon>Polyporales</taxon>
        <taxon>Irpicaceae</taxon>
        <taxon>Irpex</taxon>
    </lineage>
</organism>
<accession>A0ACB8U840</accession>
<sequence length="317" mass="34826">MGAYDLILGPLLVGILFNTYLYGLVTYQFALYYKTKFNDPPAIKYMVLFLFALDTVHSVAVMWMLWEYCVAGYGEPATLAVALWPYTFTPIATGLASMVTQLFLGWRIYRFSKSKVIFGIVITLSVPSCILGMICGSKAWIIKYSDKLSSLTSIVTAWLVMQVAVDVFVTGVLGFLLARSKTGFRKTDSVINQLIRGAIQTGLFAGIFSLGDLITFIKMPETNFYGMFAIPIGRIYTNTLLDTLLSRRGLRQQLNGTFVDVNVPGIAPTSVLQFAGAGSSTSRTSTNIPLDQIEVQKEVVVFTEGSSQDSKHSAIAV</sequence>
<evidence type="ECO:0000313" key="2">
    <source>
        <dbReference type="Proteomes" id="UP001055072"/>
    </source>
</evidence>
<proteinExistence type="predicted"/>
<dbReference type="EMBL" id="MU274907">
    <property type="protein sequence ID" value="KAI0090562.1"/>
    <property type="molecule type" value="Genomic_DNA"/>
</dbReference>
<evidence type="ECO:0000313" key="1">
    <source>
        <dbReference type="EMBL" id="KAI0090562.1"/>
    </source>
</evidence>
<dbReference type="Proteomes" id="UP001055072">
    <property type="component" value="Unassembled WGS sequence"/>
</dbReference>